<proteinExistence type="predicted"/>
<dbReference type="OrthoDB" id="26872at2"/>
<reference evidence="4 5" key="1">
    <citation type="submission" date="2019-03" db="EMBL/GenBank/DDBJ databases">
        <title>Draft genome sequences of novel Actinobacteria.</title>
        <authorList>
            <person name="Sahin N."/>
            <person name="Ay H."/>
            <person name="Saygin H."/>
        </authorList>
    </citation>
    <scope>NUCLEOTIDE SEQUENCE [LARGE SCALE GENOMIC DNA]</scope>
    <source>
        <strain evidence="4 5">JCM 13523</strain>
    </source>
</reference>
<feature type="domain" description="DUF305" evidence="3">
    <location>
        <begin position="31"/>
        <end position="176"/>
    </location>
</feature>
<evidence type="ECO:0000256" key="2">
    <source>
        <dbReference type="SAM" id="SignalP"/>
    </source>
</evidence>
<comment type="caution">
    <text evidence="4">The sequence shown here is derived from an EMBL/GenBank/DDBJ whole genome shotgun (WGS) entry which is preliminary data.</text>
</comment>
<evidence type="ECO:0000313" key="4">
    <source>
        <dbReference type="EMBL" id="TDD48565.1"/>
    </source>
</evidence>
<name>A0A4R4YTC0_9ACTN</name>
<gene>
    <name evidence="4" type="ORF">E1263_33210</name>
</gene>
<dbReference type="PANTHER" id="PTHR36933">
    <property type="entry name" value="SLL0788 PROTEIN"/>
    <property type="match status" value="1"/>
</dbReference>
<accession>A0A4R4YTC0</accession>
<protein>
    <submittedName>
        <fullName evidence="4">DUF305 domain-containing protein</fullName>
    </submittedName>
</protein>
<evidence type="ECO:0000259" key="3">
    <source>
        <dbReference type="Pfam" id="PF03713"/>
    </source>
</evidence>
<dbReference type="Gene3D" id="1.20.1260.10">
    <property type="match status" value="1"/>
</dbReference>
<feature type="signal peptide" evidence="2">
    <location>
        <begin position="1"/>
        <end position="25"/>
    </location>
</feature>
<dbReference type="PANTHER" id="PTHR36933:SF1">
    <property type="entry name" value="SLL0788 PROTEIN"/>
    <property type="match status" value="1"/>
</dbReference>
<dbReference type="AlphaFoldDB" id="A0A4R4YTC0"/>
<dbReference type="InterPro" id="IPR012347">
    <property type="entry name" value="Ferritin-like"/>
</dbReference>
<dbReference type="Pfam" id="PF03713">
    <property type="entry name" value="DUF305"/>
    <property type="match status" value="1"/>
</dbReference>
<keyword evidence="2" id="KW-0732">Signal</keyword>
<sequence length="182" mass="19738">MRHRFWITPALILLTACGAQTPASADFNDADVTFATQMIPHHQQAVQMAGMAGHNATNRELKNLATAIEAAQDPEIKTLATWLTTWDKPVPAPSHGGHGGHEMPGMMTEDDMSELGNTKGAQFDRQWTQLMIEHHQGAVAMAKTEQSTGKYPEAVALAGKIQSDQSAEITTLQRLLAKLPTS</sequence>
<dbReference type="RefSeq" id="WP_132174662.1">
    <property type="nucleotide sequence ID" value="NZ_SMKX01000139.1"/>
</dbReference>
<keyword evidence="5" id="KW-1185">Reference proteome</keyword>
<feature type="region of interest" description="Disordered" evidence="1">
    <location>
        <begin position="88"/>
        <end position="117"/>
    </location>
</feature>
<dbReference type="EMBL" id="SMKX01000139">
    <property type="protein sequence ID" value="TDD48565.1"/>
    <property type="molecule type" value="Genomic_DNA"/>
</dbReference>
<dbReference type="InterPro" id="IPR005183">
    <property type="entry name" value="DUF305_CopM-like"/>
</dbReference>
<evidence type="ECO:0000256" key="1">
    <source>
        <dbReference type="SAM" id="MobiDB-lite"/>
    </source>
</evidence>
<dbReference type="PROSITE" id="PS51257">
    <property type="entry name" value="PROKAR_LIPOPROTEIN"/>
    <property type="match status" value="1"/>
</dbReference>
<feature type="chain" id="PRO_5020550444" evidence="2">
    <location>
        <begin position="26"/>
        <end position="182"/>
    </location>
</feature>
<evidence type="ECO:0000313" key="5">
    <source>
        <dbReference type="Proteomes" id="UP000295124"/>
    </source>
</evidence>
<dbReference type="Proteomes" id="UP000295124">
    <property type="component" value="Unassembled WGS sequence"/>
</dbReference>
<organism evidence="4 5">
    <name type="scientific">Kribbella antibiotica</name>
    <dbReference type="NCBI Taxonomy" id="190195"/>
    <lineage>
        <taxon>Bacteria</taxon>
        <taxon>Bacillati</taxon>
        <taxon>Actinomycetota</taxon>
        <taxon>Actinomycetes</taxon>
        <taxon>Propionibacteriales</taxon>
        <taxon>Kribbellaceae</taxon>
        <taxon>Kribbella</taxon>
    </lineage>
</organism>